<dbReference type="FunCoup" id="M1YV31">
    <property type="interactions" value="55"/>
</dbReference>
<reference evidence="3 4" key="1">
    <citation type="journal article" date="2013" name="Front. Microbiol.">
        <title>The genome of Nitrospina gracilis illuminates the metabolism and evolution of the major marine nitrite oxidizer.</title>
        <authorList>
            <person name="Luecker S."/>
            <person name="Nowka B."/>
            <person name="Rattei T."/>
            <person name="Spieck E."/>
            <person name="and Daims H."/>
        </authorList>
    </citation>
    <scope>NUCLEOTIDE SEQUENCE [LARGE SCALE GENOMIC DNA]</scope>
    <source>
        <strain evidence="3 4">3/211</strain>
    </source>
</reference>
<evidence type="ECO:0000313" key="4">
    <source>
        <dbReference type="Proteomes" id="UP000011704"/>
    </source>
</evidence>
<dbReference type="SUPFAM" id="SSF54001">
    <property type="entry name" value="Cysteine proteinases"/>
    <property type="match status" value="1"/>
</dbReference>
<accession>M1YV31</accession>
<comment type="caution">
    <text evidence="3">The sequence shown here is derived from an EMBL/GenBank/DDBJ whole genome shotgun (WGS) entry which is preliminary data.</text>
</comment>
<keyword evidence="3" id="KW-0012">Acyltransferase</keyword>
<dbReference type="Pfam" id="PF00797">
    <property type="entry name" value="Acetyltransf_2"/>
    <property type="match status" value="1"/>
</dbReference>
<dbReference type="Gene3D" id="2.40.128.150">
    <property type="entry name" value="Cysteine proteinases"/>
    <property type="match status" value="1"/>
</dbReference>
<dbReference type="EMBL" id="CAQJ01000008">
    <property type="protein sequence ID" value="CCQ89458.1"/>
    <property type="molecule type" value="Genomic_DNA"/>
</dbReference>
<name>M1YV31_NITG3</name>
<dbReference type="InterPro" id="IPR001447">
    <property type="entry name" value="Arylamine_N-AcTrfase"/>
</dbReference>
<keyword evidence="4" id="KW-1185">Reference proteome</keyword>
<protein>
    <submittedName>
        <fullName evidence="3">Arylamine N-acetyltransferase</fullName>
        <ecNumber evidence="3">2.3.1.5</ecNumber>
    </submittedName>
</protein>
<dbReference type="HOGENOM" id="CLU_049918_1_1_0"/>
<sequence>MTPLTPEQLDAYLHRIGHSGPVANDADTLTALHTAHTLNVPFENLDLFLGRAIALEPDALFEKIVTRRRGGWCFEMNGMFVRVLQTTGFKFTLLAARVFDEDDNPGPRSHQLQLVRVEGRDWVVDVGFGGFGLIAPIPLEEETVHNQFAQEFRLVRDPAGGYILQTRLDAKWDSQYVFTLEPSLPRDYEYANYYLSHAPDSIFRQKRVVTQPTENGRLKFSNLELKIWGNGGTRTVHAADDTEYKRLLREHFRLAIDEGFVDPNR</sequence>
<dbReference type="PRINTS" id="PR01543">
    <property type="entry name" value="ANATRNSFRASE"/>
</dbReference>
<dbReference type="STRING" id="1266370.NITGR_1050021"/>
<dbReference type="AlphaFoldDB" id="M1YV31"/>
<dbReference type="GO" id="GO:0004060">
    <property type="term" value="F:arylamine N-acetyltransferase activity"/>
    <property type="evidence" value="ECO:0007669"/>
    <property type="project" value="UniProtKB-EC"/>
</dbReference>
<keyword evidence="3" id="KW-0808">Transferase</keyword>
<evidence type="ECO:0000313" key="3">
    <source>
        <dbReference type="EMBL" id="CCQ89458.1"/>
    </source>
</evidence>
<comment type="similarity">
    <text evidence="1 2">Belongs to the arylamine N-acetyltransferase family.</text>
</comment>
<dbReference type="OrthoDB" id="7181050at2"/>
<gene>
    <name evidence="3" type="primary">nat</name>
    <name evidence="3" type="ORF">NITGR_1050021</name>
</gene>
<dbReference type="PANTHER" id="PTHR11786">
    <property type="entry name" value="N-HYDROXYARYLAMINE O-ACETYLTRANSFERASE"/>
    <property type="match status" value="1"/>
</dbReference>
<dbReference type="PANTHER" id="PTHR11786:SF0">
    <property type="entry name" value="ARYLAMINE N-ACETYLTRANSFERASE 4-RELATED"/>
    <property type="match status" value="1"/>
</dbReference>
<dbReference type="InterPro" id="IPR038765">
    <property type="entry name" value="Papain-like_cys_pep_sf"/>
</dbReference>
<dbReference type="RefSeq" id="WP_005005892.1">
    <property type="nucleotide sequence ID" value="NZ_HG422173.1"/>
</dbReference>
<evidence type="ECO:0000256" key="1">
    <source>
        <dbReference type="ARBA" id="ARBA00006547"/>
    </source>
</evidence>
<dbReference type="Proteomes" id="UP000011704">
    <property type="component" value="Unassembled WGS sequence"/>
</dbReference>
<proteinExistence type="inferred from homology"/>
<evidence type="ECO:0000256" key="2">
    <source>
        <dbReference type="RuleBase" id="RU003452"/>
    </source>
</evidence>
<organism evidence="3 4">
    <name type="scientific">Nitrospina gracilis (strain 3/211)</name>
    <dbReference type="NCBI Taxonomy" id="1266370"/>
    <lineage>
        <taxon>Bacteria</taxon>
        <taxon>Pseudomonadati</taxon>
        <taxon>Nitrospinota/Tectimicrobiota group</taxon>
        <taxon>Nitrospinota</taxon>
        <taxon>Nitrospinia</taxon>
        <taxon>Nitrospinales</taxon>
        <taxon>Nitrospinaceae</taxon>
        <taxon>Nitrospina</taxon>
    </lineage>
</organism>
<dbReference type="Gene3D" id="3.30.2140.10">
    <property type="entry name" value="Arylamine N-acetyltransferase"/>
    <property type="match status" value="1"/>
</dbReference>
<dbReference type="InParanoid" id="M1YV31"/>
<dbReference type="EC" id="2.3.1.5" evidence="3"/>